<sequence>MSANENECGVANAFSNNFSEAREKFLLAARKAGAGQVDSFDHPLSGPDGKPLACDVAFFGDPGARHLIVTLSGLHGVEAWAGAACQVAWCQDGRAARLPADVAIAHVHAINPWGMAWDRRQQEDNIDLNRHFVDFEHLPDDSEYGEYVGDVMCPETDPDARRKADTRLADFLRRAGRRHYGMVLQGGQYRYPDAPSFGGVKPSWSHGVLDRILAAHCARAKRIVVCDFHTGYGPYGYGVPLWHLGEGPQLDKARILFGPTLEAPLAGEGAEDEYIQHGHLYGHVMARLPDQDVVAMCFEFGGEVLRPGERALLERADALMWRDQDRLSKESRAARRRWRHIHVPDRDDWREMVLARGGQVLRELTSRIGQLD</sequence>
<keyword evidence="2" id="KW-1185">Reference proteome</keyword>
<dbReference type="RefSeq" id="WP_354152552.1">
    <property type="nucleotide sequence ID" value="NZ_JBEPMN010000014.1"/>
</dbReference>
<proteinExistence type="predicted"/>
<dbReference type="CDD" id="cd06233">
    <property type="entry name" value="M14-like"/>
    <property type="match status" value="1"/>
</dbReference>
<evidence type="ECO:0000313" key="1">
    <source>
        <dbReference type="EMBL" id="MET3662704.1"/>
    </source>
</evidence>
<dbReference type="Pfam" id="PF10994">
    <property type="entry name" value="DUF2817"/>
    <property type="match status" value="1"/>
</dbReference>
<protein>
    <recommendedName>
        <fullName evidence="3">DUF2817 domain-containing protein</fullName>
    </recommendedName>
</protein>
<dbReference type="SUPFAM" id="SSF53187">
    <property type="entry name" value="Zn-dependent exopeptidases"/>
    <property type="match status" value="1"/>
</dbReference>
<name>A0ABV2KRI0_9HYPH</name>
<comment type="caution">
    <text evidence="1">The sequence shown here is derived from an EMBL/GenBank/DDBJ whole genome shotgun (WGS) entry which is preliminary data.</text>
</comment>
<accession>A0ABV2KRI0</accession>
<dbReference type="EMBL" id="JBEPMN010000014">
    <property type="protein sequence ID" value="MET3662704.1"/>
    <property type="molecule type" value="Genomic_DNA"/>
</dbReference>
<evidence type="ECO:0008006" key="3">
    <source>
        <dbReference type="Google" id="ProtNLM"/>
    </source>
</evidence>
<gene>
    <name evidence="1" type="ORF">ABID44_003053</name>
</gene>
<dbReference type="Proteomes" id="UP001549143">
    <property type="component" value="Unassembled WGS sequence"/>
</dbReference>
<evidence type="ECO:0000313" key="2">
    <source>
        <dbReference type="Proteomes" id="UP001549143"/>
    </source>
</evidence>
<organism evidence="1 2">
    <name type="scientific">Aquamicrobium ahrensii</name>
    <dbReference type="NCBI Taxonomy" id="469551"/>
    <lineage>
        <taxon>Bacteria</taxon>
        <taxon>Pseudomonadati</taxon>
        <taxon>Pseudomonadota</taxon>
        <taxon>Alphaproteobacteria</taxon>
        <taxon>Hyphomicrobiales</taxon>
        <taxon>Phyllobacteriaceae</taxon>
        <taxon>Aquamicrobium</taxon>
    </lineage>
</organism>
<dbReference type="InterPro" id="IPR021259">
    <property type="entry name" value="DUF2817"/>
</dbReference>
<dbReference type="Gene3D" id="3.40.630.10">
    <property type="entry name" value="Zn peptidases"/>
    <property type="match status" value="1"/>
</dbReference>
<reference evidence="1 2" key="1">
    <citation type="submission" date="2024-06" db="EMBL/GenBank/DDBJ databases">
        <title>Genomic Encyclopedia of Type Strains, Phase IV (KMG-IV): sequencing the most valuable type-strain genomes for metagenomic binning, comparative biology and taxonomic classification.</title>
        <authorList>
            <person name="Goeker M."/>
        </authorList>
    </citation>
    <scope>NUCLEOTIDE SEQUENCE [LARGE SCALE GENOMIC DNA]</scope>
    <source>
        <strain evidence="1 2">DSM 19730</strain>
    </source>
</reference>